<dbReference type="EMBL" id="CP011412">
    <property type="protein sequence ID" value="AKH20189.1"/>
    <property type="molecule type" value="Genomic_DNA"/>
</dbReference>
<dbReference type="Gene3D" id="6.10.250.2080">
    <property type="match status" value="1"/>
</dbReference>
<evidence type="ECO:0000256" key="10">
    <source>
        <dbReference type="ARBA" id="ARBA00023136"/>
    </source>
</evidence>
<dbReference type="GO" id="GO:0005886">
    <property type="term" value="C:plasma membrane"/>
    <property type="evidence" value="ECO:0007669"/>
    <property type="project" value="UniProtKB-SubCell"/>
</dbReference>
<proteinExistence type="inferred from homology"/>
<keyword evidence="6 13" id="KW-0812">Transmembrane</keyword>
<feature type="compositionally biased region" description="Basic and acidic residues" evidence="14">
    <location>
        <begin position="7"/>
        <end position="24"/>
    </location>
</feature>
<dbReference type="PATRIC" id="fig|1543721.4.peg.1516"/>
<dbReference type="PANTHER" id="PTHR30531:SF12">
    <property type="entry name" value="FLAGELLAR BIOSYNTHETIC PROTEIN FLHB"/>
    <property type="match status" value="1"/>
</dbReference>
<dbReference type="Pfam" id="PF01312">
    <property type="entry name" value="Bac_export_2"/>
    <property type="match status" value="1"/>
</dbReference>
<evidence type="ECO:0000256" key="11">
    <source>
        <dbReference type="ARBA" id="ARBA00023225"/>
    </source>
</evidence>
<evidence type="ECO:0000256" key="9">
    <source>
        <dbReference type="ARBA" id="ARBA00022989"/>
    </source>
</evidence>
<feature type="transmembrane region" description="Helical" evidence="13">
    <location>
        <begin position="144"/>
        <end position="167"/>
    </location>
</feature>
<dbReference type="GO" id="GO:0009306">
    <property type="term" value="P:protein secretion"/>
    <property type="evidence" value="ECO:0007669"/>
    <property type="project" value="InterPro"/>
</dbReference>
<dbReference type="FunFam" id="3.40.1690.10:FF:000001">
    <property type="entry name" value="Flagellar biosynthetic protein FlhB"/>
    <property type="match status" value="1"/>
</dbReference>
<dbReference type="InterPro" id="IPR029025">
    <property type="entry name" value="T3SS_substrate_exporter_C"/>
</dbReference>
<comment type="function">
    <text evidence="12 13">Required for formation of the rod structure in the basal body of the flagellar apparatus. Together with FliI and FliH, may constitute the export apparatus of flagellin.</text>
</comment>
<feature type="transmembrane region" description="Helical" evidence="13">
    <location>
        <begin position="187"/>
        <end position="212"/>
    </location>
</feature>
<feature type="region of interest" description="Disordered" evidence="14">
    <location>
        <begin position="1"/>
        <end position="25"/>
    </location>
</feature>
<evidence type="ECO:0000256" key="8">
    <source>
        <dbReference type="ARBA" id="ARBA00022927"/>
    </source>
</evidence>
<keyword evidence="4 13" id="KW-0813">Transport</keyword>
<dbReference type="KEGG" id="seds:AAY24_07295"/>
<accession>A0A0F7JY53</accession>
<evidence type="ECO:0000313" key="15">
    <source>
        <dbReference type="EMBL" id="AKH20189.1"/>
    </source>
</evidence>
<keyword evidence="8 13" id="KW-0653">Protein transport</keyword>
<evidence type="ECO:0000256" key="7">
    <source>
        <dbReference type="ARBA" id="ARBA00022795"/>
    </source>
</evidence>
<feature type="transmembrane region" description="Helical" evidence="13">
    <location>
        <begin position="90"/>
        <end position="123"/>
    </location>
</feature>
<sequence length="378" mass="41581">MAENEDGQEKTEEPTAKRLDDAKKKGQIARSKELNTMAITLIGGMALVAMSGMMGEGLSQIMSSNLSIPRVDMFEPMAMLRRLAASMQDALLMLAPFFVVVVVVAVLSSIALGGMAFSAQALAPKLSKMNPLKGLKRLFSLKGLIELAKAMAKFFLVGGATALVLWLTLDSFIQLSGMDLGSAMSELVNLIGWAFVLISSTLILVAAVDIPFQIWDHKRQMKMTRQEVREEMKETEGRPEVRGRIRQLQREMATRRMMEEVPKADVIVTNPTHYAVALRYNQARMNAPVVVAKGTELVAANIRRVGAENEVPVIESPSLARAIYFHTELGEPIPAGLYLAVAKLLAYVFQLRAYTPGQGRKPVMPDELQIPDELKVPE</sequence>
<keyword evidence="11 13" id="KW-1006">Bacterial flagellum protein export</keyword>
<keyword evidence="15" id="KW-0969">Cilium</keyword>
<keyword evidence="10 13" id="KW-0472">Membrane</keyword>
<dbReference type="AlphaFoldDB" id="A0A0F7JY53"/>
<dbReference type="PRINTS" id="PR00950">
    <property type="entry name" value="TYPE3IMSPROT"/>
</dbReference>
<evidence type="ECO:0000256" key="2">
    <source>
        <dbReference type="ARBA" id="ARBA00010690"/>
    </source>
</evidence>
<organism evidence="15 16">
    <name type="scientific">Sedimenticola thiotaurini</name>
    <dbReference type="NCBI Taxonomy" id="1543721"/>
    <lineage>
        <taxon>Bacteria</taxon>
        <taxon>Pseudomonadati</taxon>
        <taxon>Pseudomonadota</taxon>
        <taxon>Gammaproteobacteria</taxon>
        <taxon>Chromatiales</taxon>
        <taxon>Sedimenticolaceae</taxon>
        <taxon>Sedimenticola</taxon>
    </lineage>
</organism>
<dbReference type="OrthoDB" id="9807950at2"/>
<dbReference type="SUPFAM" id="SSF160544">
    <property type="entry name" value="EscU C-terminal domain-like"/>
    <property type="match status" value="1"/>
</dbReference>
<name>A0A0F7JY53_9GAMM</name>
<evidence type="ECO:0000256" key="12">
    <source>
        <dbReference type="ARBA" id="ARBA00025078"/>
    </source>
</evidence>
<comment type="similarity">
    <text evidence="2 13">Belongs to the type III secretion exporter family.</text>
</comment>
<evidence type="ECO:0000256" key="6">
    <source>
        <dbReference type="ARBA" id="ARBA00022692"/>
    </source>
</evidence>
<evidence type="ECO:0000256" key="4">
    <source>
        <dbReference type="ARBA" id="ARBA00022448"/>
    </source>
</evidence>
<keyword evidence="16" id="KW-1185">Reference proteome</keyword>
<evidence type="ECO:0000256" key="5">
    <source>
        <dbReference type="ARBA" id="ARBA00022475"/>
    </source>
</evidence>
<gene>
    <name evidence="13" type="primary">flhB</name>
    <name evidence="15" type="ORF">AAY24_07295</name>
</gene>
<dbReference type="NCBIfam" id="TIGR00328">
    <property type="entry name" value="flhB"/>
    <property type="match status" value="1"/>
</dbReference>
<evidence type="ECO:0000256" key="13">
    <source>
        <dbReference type="RuleBase" id="RU364091"/>
    </source>
</evidence>
<dbReference type="PANTHER" id="PTHR30531">
    <property type="entry name" value="FLAGELLAR BIOSYNTHETIC PROTEIN FLHB"/>
    <property type="match status" value="1"/>
</dbReference>
<evidence type="ECO:0000313" key="16">
    <source>
        <dbReference type="Proteomes" id="UP000034410"/>
    </source>
</evidence>
<evidence type="ECO:0000256" key="3">
    <source>
        <dbReference type="ARBA" id="ARBA00021622"/>
    </source>
</evidence>
<keyword evidence="9 13" id="KW-1133">Transmembrane helix</keyword>
<keyword evidence="15" id="KW-0966">Cell projection</keyword>
<dbReference type="Gene3D" id="3.40.1690.10">
    <property type="entry name" value="secretion proteins EscU"/>
    <property type="match status" value="1"/>
</dbReference>
<protein>
    <recommendedName>
        <fullName evidence="3 13">Flagellar biosynthetic protein FlhB</fullName>
    </recommendedName>
</protein>
<keyword evidence="7 13" id="KW-1005">Bacterial flagellum biogenesis</keyword>
<evidence type="ECO:0000256" key="14">
    <source>
        <dbReference type="SAM" id="MobiDB-lite"/>
    </source>
</evidence>
<keyword evidence="5 13" id="KW-1003">Cell membrane</keyword>
<reference evidence="15 16" key="1">
    <citation type="journal article" date="2015" name="Genome Announc.">
        <title>Complete Genome Sequence of Sedimenticola thiotaurini Strain SIP-G1, a Polyphosphate- and Polyhydroxyalkanoate-Accumulating Sulfur-Oxidizing Gammaproteobacterium Isolated from Salt Marsh Sediments.</title>
        <authorList>
            <person name="Flood B.E."/>
            <person name="Jones D.S."/>
            <person name="Bailey J.V."/>
        </authorList>
    </citation>
    <scope>NUCLEOTIDE SEQUENCE [LARGE SCALE GENOMIC DNA]</scope>
    <source>
        <strain evidence="15 16">SIP-G1</strain>
    </source>
</reference>
<dbReference type="RefSeq" id="WP_046859125.1">
    <property type="nucleotide sequence ID" value="NZ_CP011412.1"/>
</dbReference>
<comment type="subcellular location">
    <subcellularLocation>
        <location evidence="1">Cell membrane</location>
        <topology evidence="1">Multi-pass membrane protein</topology>
    </subcellularLocation>
</comment>
<dbReference type="InterPro" id="IPR006136">
    <property type="entry name" value="FlhB"/>
</dbReference>
<keyword evidence="15" id="KW-0282">Flagellum</keyword>
<dbReference type="Proteomes" id="UP000034410">
    <property type="component" value="Chromosome"/>
</dbReference>
<dbReference type="InterPro" id="IPR006135">
    <property type="entry name" value="T3SS_substrate_exporter"/>
</dbReference>
<evidence type="ECO:0000256" key="1">
    <source>
        <dbReference type="ARBA" id="ARBA00004651"/>
    </source>
</evidence>
<feature type="transmembrane region" description="Helical" evidence="13">
    <location>
        <begin position="34"/>
        <end position="54"/>
    </location>
</feature>
<dbReference type="GO" id="GO:0044780">
    <property type="term" value="P:bacterial-type flagellum assembly"/>
    <property type="evidence" value="ECO:0007669"/>
    <property type="project" value="InterPro"/>
</dbReference>